<accession>A0ABX6VW70</accession>
<gene>
    <name evidence="2" type="ORF">I1A49_00945</name>
</gene>
<protein>
    <submittedName>
        <fullName evidence="2">Uncharacterized protein</fullName>
    </submittedName>
</protein>
<evidence type="ECO:0000256" key="1">
    <source>
        <dbReference type="SAM" id="MobiDB-lite"/>
    </source>
</evidence>
<dbReference type="Proteomes" id="UP000663421">
    <property type="component" value="Chromosome"/>
</dbReference>
<name>A0ABX6VW70_STRMQ</name>
<organism evidence="2 3">
    <name type="scientific">Streptomyces malaysiensis</name>
    <dbReference type="NCBI Taxonomy" id="92644"/>
    <lineage>
        <taxon>Bacteria</taxon>
        <taxon>Bacillati</taxon>
        <taxon>Actinomycetota</taxon>
        <taxon>Actinomycetes</taxon>
        <taxon>Kitasatosporales</taxon>
        <taxon>Streptomycetaceae</taxon>
        <taxon>Streptomyces</taxon>
        <taxon>Streptomyces violaceusniger group</taxon>
    </lineage>
</organism>
<keyword evidence="3" id="KW-1185">Reference proteome</keyword>
<reference evidence="2 3" key="1">
    <citation type="submission" date="2020-11" db="EMBL/GenBank/DDBJ databases">
        <title>Complete genome sequence unveiled secondary metabolic potentials in Streptomyces solisilvae HNM0141.</title>
        <authorList>
            <person name="Huang X."/>
        </authorList>
    </citation>
    <scope>NUCLEOTIDE SEQUENCE [LARGE SCALE GENOMIC DNA]</scope>
    <source>
        <strain evidence="2 3">HNM0141</strain>
    </source>
</reference>
<dbReference type="EMBL" id="CP065050">
    <property type="protein sequence ID" value="QPI53685.1"/>
    <property type="molecule type" value="Genomic_DNA"/>
</dbReference>
<evidence type="ECO:0000313" key="3">
    <source>
        <dbReference type="Proteomes" id="UP000663421"/>
    </source>
</evidence>
<evidence type="ECO:0000313" key="2">
    <source>
        <dbReference type="EMBL" id="QPI53685.1"/>
    </source>
</evidence>
<feature type="region of interest" description="Disordered" evidence="1">
    <location>
        <begin position="62"/>
        <end position="90"/>
    </location>
</feature>
<sequence>MAVIPSWPTCMAAESFGCFRAHLEAVLRLLLPGVPGLDASELEGVVKVDSRLYGIRVKSDDARSRAGVKDALGERAGSASSVERGGLLTA</sequence>
<proteinExistence type="predicted"/>
<feature type="compositionally biased region" description="Basic and acidic residues" evidence="1">
    <location>
        <begin position="62"/>
        <end position="73"/>
    </location>
</feature>